<sequence length="302" mass="32625">MSTYIRDHCQYLIKTKKLDEMKEWLAPLISDDSPKLLKEGAPIEKKDLNIAARFWFGFISNTIMPSQNESVLCLAKAAFLGCIIEETQINLGCGSNATSSTDIWRIEAEYLKDQAEKKQKEATATESRPAEASLPNLAPGPSGTSISTATLADTPGSSVAALPPRPTVAVISYAPITQVSLIRMGQLTQSVDCQAANLETSIPGMIQTALTGAVSPLRDTIDALEARISLCEGDQGATDEVRALKVIFTTLRTDVDQLATYMSMVFGTIEIQDVPEILPTTTGHEDRMKQAAAPESEAETDE</sequence>
<feature type="region of interest" description="Disordered" evidence="1">
    <location>
        <begin position="115"/>
        <end position="150"/>
    </location>
</feature>
<dbReference type="OMA" id="TGHEDRM"/>
<evidence type="ECO:0000313" key="3">
    <source>
        <dbReference type="EnsemblPlants" id="PGSC0003DMT400091709"/>
    </source>
</evidence>
<evidence type="ECO:0000259" key="2">
    <source>
        <dbReference type="Pfam" id="PF20167"/>
    </source>
</evidence>
<dbReference type="InterPro" id="IPR046796">
    <property type="entry name" value="Transposase_32_dom"/>
</dbReference>
<dbReference type="EnsemblPlants" id="PGSC0003DMT400091709">
    <property type="protein sequence ID" value="PGSC0003DMT400091709"/>
    <property type="gene ID" value="PGSC0003DMG400041280"/>
</dbReference>
<feature type="domain" description="Putative plant transposon protein" evidence="2">
    <location>
        <begin position="6"/>
        <end position="93"/>
    </location>
</feature>
<dbReference type="Gramene" id="PGSC0003DMT400091709">
    <property type="protein sequence ID" value="PGSC0003DMT400091709"/>
    <property type="gene ID" value="PGSC0003DMG400041280"/>
</dbReference>
<dbReference type="Proteomes" id="UP000011115">
    <property type="component" value="Unassembled WGS sequence"/>
</dbReference>
<accession>M1DN86</accession>
<protein>
    <recommendedName>
        <fullName evidence="2">Putative plant transposon protein domain-containing protein</fullName>
    </recommendedName>
</protein>
<reference evidence="3" key="2">
    <citation type="submission" date="2015-06" db="UniProtKB">
        <authorList>
            <consortium name="EnsemblPlants"/>
        </authorList>
    </citation>
    <scope>IDENTIFICATION</scope>
    <source>
        <strain evidence="3">DM1-3 516 R44</strain>
    </source>
</reference>
<organism evidence="3 4">
    <name type="scientific">Solanum tuberosum</name>
    <name type="common">Potato</name>
    <dbReference type="NCBI Taxonomy" id="4113"/>
    <lineage>
        <taxon>Eukaryota</taxon>
        <taxon>Viridiplantae</taxon>
        <taxon>Streptophyta</taxon>
        <taxon>Embryophyta</taxon>
        <taxon>Tracheophyta</taxon>
        <taxon>Spermatophyta</taxon>
        <taxon>Magnoliopsida</taxon>
        <taxon>eudicotyledons</taxon>
        <taxon>Gunneridae</taxon>
        <taxon>Pentapetalae</taxon>
        <taxon>asterids</taxon>
        <taxon>lamiids</taxon>
        <taxon>Solanales</taxon>
        <taxon>Solanaceae</taxon>
        <taxon>Solanoideae</taxon>
        <taxon>Solaneae</taxon>
        <taxon>Solanum</taxon>
    </lineage>
</organism>
<evidence type="ECO:0000313" key="4">
    <source>
        <dbReference type="Proteomes" id="UP000011115"/>
    </source>
</evidence>
<dbReference type="HOGENOM" id="CLU_029307_12_0_1"/>
<reference evidence="4" key="1">
    <citation type="journal article" date="2011" name="Nature">
        <title>Genome sequence and analysis of the tuber crop potato.</title>
        <authorList>
            <consortium name="The Potato Genome Sequencing Consortium"/>
        </authorList>
    </citation>
    <scope>NUCLEOTIDE SEQUENCE [LARGE SCALE GENOMIC DNA]</scope>
    <source>
        <strain evidence="4">cv. DM1-3 516 R44</strain>
    </source>
</reference>
<proteinExistence type="predicted"/>
<dbReference type="GO" id="GO:0009523">
    <property type="term" value="C:photosystem II"/>
    <property type="evidence" value="ECO:0000318"/>
    <property type="project" value="GO_Central"/>
</dbReference>
<dbReference type="GO" id="GO:0009579">
    <property type="term" value="C:thylakoid"/>
    <property type="evidence" value="ECO:0000318"/>
    <property type="project" value="GO_Central"/>
</dbReference>
<dbReference type="Pfam" id="PF20167">
    <property type="entry name" value="Transposase_32"/>
    <property type="match status" value="1"/>
</dbReference>
<keyword evidence="4" id="KW-1185">Reference proteome</keyword>
<dbReference type="PANTHER" id="PTHR33180:SF31">
    <property type="entry name" value="POLYPROTEIN PROTEIN"/>
    <property type="match status" value="1"/>
</dbReference>
<evidence type="ECO:0000256" key="1">
    <source>
        <dbReference type="SAM" id="MobiDB-lite"/>
    </source>
</evidence>
<dbReference type="AlphaFoldDB" id="M1DN86"/>
<dbReference type="PaxDb" id="4113-PGSC0003DMT400091709"/>
<dbReference type="PANTHER" id="PTHR33180">
    <property type="entry name" value="PHOTOSYSTEM II CP43 REACTION CENTER PROTEIN"/>
    <property type="match status" value="1"/>
</dbReference>
<name>M1DN86_SOLTU</name>
<dbReference type="InParanoid" id="M1DN86"/>